<reference evidence="1" key="1">
    <citation type="journal article" date="2022" name="bioRxiv">
        <title>Sequencing and chromosome-scale assembly of the giantPleurodeles waltlgenome.</title>
        <authorList>
            <person name="Brown T."/>
            <person name="Elewa A."/>
            <person name="Iarovenko S."/>
            <person name="Subramanian E."/>
            <person name="Araus A.J."/>
            <person name="Petzold A."/>
            <person name="Susuki M."/>
            <person name="Suzuki K.-i.T."/>
            <person name="Hayashi T."/>
            <person name="Toyoda A."/>
            <person name="Oliveira C."/>
            <person name="Osipova E."/>
            <person name="Leigh N.D."/>
            <person name="Simon A."/>
            <person name="Yun M.H."/>
        </authorList>
    </citation>
    <scope>NUCLEOTIDE SEQUENCE</scope>
    <source>
        <strain evidence="1">20211129_DDA</strain>
        <tissue evidence="1">Liver</tissue>
    </source>
</reference>
<name>A0AAV7R418_PLEWA</name>
<comment type="caution">
    <text evidence="1">The sequence shown here is derived from an EMBL/GenBank/DDBJ whole genome shotgun (WGS) entry which is preliminary data.</text>
</comment>
<sequence length="93" mass="10389">MFYSACSFVPYSKRICHKLLCLAALETEKKGRPDWRLSLNNDGAPLAPLEPGSGVAFRKPPLEKKSRKRALRSRSAARPVVCAMMIHSDLSLF</sequence>
<accession>A0AAV7R418</accession>
<dbReference type="EMBL" id="JANPWB010000010">
    <property type="protein sequence ID" value="KAJ1146230.1"/>
    <property type="molecule type" value="Genomic_DNA"/>
</dbReference>
<dbReference type="Proteomes" id="UP001066276">
    <property type="component" value="Chromosome 6"/>
</dbReference>
<proteinExistence type="predicted"/>
<evidence type="ECO:0000313" key="2">
    <source>
        <dbReference type="Proteomes" id="UP001066276"/>
    </source>
</evidence>
<protein>
    <submittedName>
        <fullName evidence="1">Uncharacterized protein</fullName>
    </submittedName>
</protein>
<organism evidence="1 2">
    <name type="scientific">Pleurodeles waltl</name>
    <name type="common">Iberian ribbed newt</name>
    <dbReference type="NCBI Taxonomy" id="8319"/>
    <lineage>
        <taxon>Eukaryota</taxon>
        <taxon>Metazoa</taxon>
        <taxon>Chordata</taxon>
        <taxon>Craniata</taxon>
        <taxon>Vertebrata</taxon>
        <taxon>Euteleostomi</taxon>
        <taxon>Amphibia</taxon>
        <taxon>Batrachia</taxon>
        <taxon>Caudata</taxon>
        <taxon>Salamandroidea</taxon>
        <taxon>Salamandridae</taxon>
        <taxon>Pleurodelinae</taxon>
        <taxon>Pleurodeles</taxon>
    </lineage>
</organism>
<evidence type="ECO:0000313" key="1">
    <source>
        <dbReference type="EMBL" id="KAJ1146230.1"/>
    </source>
</evidence>
<dbReference type="AlphaFoldDB" id="A0AAV7R418"/>
<keyword evidence="2" id="KW-1185">Reference proteome</keyword>
<gene>
    <name evidence="1" type="ORF">NDU88_012510</name>
</gene>